<dbReference type="STRING" id="946362.F2TWU7"/>
<dbReference type="InterPro" id="IPR036898">
    <property type="entry name" value="RNA_pol_Rpb7-like_N_sf"/>
</dbReference>
<dbReference type="FunCoup" id="F2TWU7">
    <property type="interactions" value="1353"/>
</dbReference>
<dbReference type="PANTHER" id="PTHR12709">
    <property type="entry name" value="DNA-DIRECTED RNA POLYMERASE II, III"/>
    <property type="match status" value="1"/>
</dbReference>
<comment type="subcellular location">
    <subcellularLocation>
        <location evidence="1">Nucleus</location>
    </subcellularLocation>
</comment>
<evidence type="ECO:0000256" key="5">
    <source>
        <dbReference type="ARBA" id="ARBA00023242"/>
    </source>
</evidence>
<dbReference type="InterPro" id="IPR045113">
    <property type="entry name" value="Rpb7-like"/>
</dbReference>
<organism evidence="8">
    <name type="scientific">Salpingoeca rosetta (strain ATCC 50818 / BSB-021)</name>
    <dbReference type="NCBI Taxonomy" id="946362"/>
    <lineage>
        <taxon>Eukaryota</taxon>
        <taxon>Choanoflagellata</taxon>
        <taxon>Craspedida</taxon>
        <taxon>Salpingoecidae</taxon>
        <taxon>Salpingoeca</taxon>
    </lineage>
</organism>
<dbReference type="Gene3D" id="2.40.50.140">
    <property type="entry name" value="Nucleic acid-binding proteins"/>
    <property type="match status" value="1"/>
</dbReference>
<dbReference type="CDD" id="cd04329">
    <property type="entry name" value="RNAP_II_Rpb7_N"/>
    <property type="match status" value="1"/>
</dbReference>
<keyword evidence="4" id="KW-0804">Transcription</keyword>
<gene>
    <name evidence="7" type="ORF">PTSG_00566</name>
</gene>
<evidence type="ECO:0000256" key="4">
    <source>
        <dbReference type="ARBA" id="ARBA00023163"/>
    </source>
</evidence>
<dbReference type="Pfam" id="PF00575">
    <property type="entry name" value="S1"/>
    <property type="match status" value="1"/>
</dbReference>
<dbReference type="Proteomes" id="UP000007799">
    <property type="component" value="Unassembled WGS sequence"/>
</dbReference>
<dbReference type="GO" id="GO:0005665">
    <property type="term" value="C:RNA polymerase II, core complex"/>
    <property type="evidence" value="ECO:0007669"/>
    <property type="project" value="TreeGrafter"/>
</dbReference>
<dbReference type="eggNOG" id="KOG3298">
    <property type="taxonomic scope" value="Eukaryota"/>
</dbReference>
<comment type="similarity">
    <text evidence="2">Belongs to the eukaryotic RPB7/RPC8 RNA polymerase subunit family.</text>
</comment>
<evidence type="ECO:0000256" key="1">
    <source>
        <dbReference type="ARBA" id="ARBA00004123"/>
    </source>
</evidence>
<dbReference type="FunFam" id="3.30.1490.120:FF:000001">
    <property type="entry name" value="DNA-directed RNA polymerase II subunit RPB7"/>
    <property type="match status" value="1"/>
</dbReference>
<dbReference type="RefSeq" id="XP_004999112.1">
    <property type="nucleotide sequence ID" value="XM_004999055.1"/>
</dbReference>
<evidence type="ECO:0000313" key="7">
    <source>
        <dbReference type="EMBL" id="EGD72543.1"/>
    </source>
</evidence>
<dbReference type="SUPFAM" id="SSF50249">
    <property type="entry name" value="Nucleic acid-binding proteins"/>
    <property type="match status" value="1"/>
</dbReference>
<dbReference type="InterPro" id="IPR012340">
    <property type="entry name" value="NA-bd_OB-fold"/>
</dbReference>
<dbReference type="PROSITE" id="PS50126">
    <property type="entry name" value="S1"/>
    <property type="match status" value="1"/>
</dbReference>
<dbReference type="InParanoid" id="F2TWU7"/>
<evidence type="ECO:0000256" key="3">
    <source>
        <dbReference type="ARBA" id="ARBA00022478"/>
    </source>
</evidence>
<dbReference type="GeneID" id="16067831"/>
<sequence>MFFKLTLEHDVLLPPRFLGPQLAESIRRKLYEDVESKCIGKHGYIVSVIEIVKIGEGEILVARGETLFPVTYRALVFRPVKNEVVDAIVSTVTKMGIFAEVGPLRVFIHFQWIPNMVFDDTANPPCFRTDDFAEKIQPEDSIRIRILGVRVQASSIAATGSLAGDFLGYAG</sequence>
<name>F2TWU7_SALR5</name>
<dbReference type="Pfam" id="PF03876">
    <property type="entry name" value="SHS2_Rpb7-N"/>
    <property type="match status" value="1"/>
</dbReference>
<keyword evidence="5" id="KW-0539">Nucleus</keyword>
<evidence type="ECO:0000256" key="2">
    <source>
        <dbReference type="ARBA" id="ARBA00009307"/>
    </source>
</evidence>
<keyword evidence="8" id="KW-1185">Reference proteome</keyword>
<dbReference type="KEGG" id="sre:PTSG_00566"/>
<dbReference type="AlphaFoldDB" id="F2TWU7"/>
<dbReference type="GO" id="GO:0006367">
    <property type="term" value="P:transcription initiation at RNA polymerase II promoter"/>
    <property type="evidence" value="ECO:0007669"/>
    <property type="project" value="TreeGrafter"/>
</dbReference>
<dbReference type="InterPro" id="IPR005576">
    <property type="entry name" value="Rpb7-like_N"/>
</dbReference>
<accession>F2TWU7</accession>
<dbReference type="GO" id="GO:0000932">
    <property type="term" value="C:P-body"/>
    <property type="evidence" value="ECO:0007669"/>
    <property type="project" value="TreeGrafter"/>
</dbReference>
<dbReference type="FunFam" id="2.40.50.140:FF:000043">
    <property type="entry name" value="DNA-directed RNA polymerase II subunit RPB7"/>
    <property type="match status" value="1"/>
</dbReference>
<dbReference type="EMBL" id="GL832955">
    <property type="protein sequence ID" value="EGD72543.1"/>
    <property type="molecule type" value="Genomic_DNA"/>
</dbReference>
<evidence type="ECO:0000313" key="8">
    <source>
        <dbReference type="Proteomes" id="UP000007799"/>
    </source>
</evidence>
<evidence type="ECO:0000259" key="6">
    <source>
        <dbReference type="PROSITE" id="PS50126"/>
    </source>
</evidence>
<dbReference type="InterPro" id="IPR003029">
    <property type="entry name" value="S1_domain"/>
</dbReference>
<protein>
    <recommendedName>
        <fullName evidence="6">S1 motif domain-containing protein</fullName>
    </recommendedName>
</protein>
<dbReference type="GO" id="GO:0003727">
    <property type="term" value="F:single-stranded RNA binding"/>
    <property type="evidence" value="ECO:0007669"/>
    <property type="project" value="TreeGrafter"/>
</dbReference>
<dbReference type="GO" id="GO:0060213">
    <property type="term" value="P:positive regulation of nuclear-transcribed mRNA poly(A) tail shortening"/>
    <property type="evidence" value="ECO:0007669"/>
    <property type="project" value="TreeGrafter"/>
</dbReference>
<keyword evidence="3" id="KW-0240">DNA-directed RNA polymerase</keyword>
<dbReference type="GO" id="GO:0003697">
    <property type="term" value="F:single-stranded DNA binding"/>
    <property type="evidence" value="ECO:0007669"/>
    <property type="project" value="TreeGrafter"/>
</dbReference>
<dbReference type="GO" id="GO:0045948">
    <property type="term" value="P:positive regulation of translational initiation"/>
    <property type="evidence" value="ECO:0007669"/>
    <property type="project" value="TreeGrafter"/>
</dbReference>
<dbReference type="PANTHER" id="PTHR12709:SF4">
    <property type="entry name" value="DNA-DIRECTED RNA POLYMERASE II SUBUNIT RPB7"/>
    <property type="match status" value="1"/>
</dbReference>
<dbReference type="OrthoDB" id="1162399at2759"/>
<proteinExistence type="inferred from homology"/>
<dbReference type="OMA" id="TMRQPGL"/>
<reference evidence="7" key="1">
    <citation type="submission" date="2009-08" db="EMBL/GenBank/DDBJ databases">
        <title>Annotation of Salpingoeca rosetta.</title>
        <authorList>
            <consortium name="The Broad Institute Genome Sequencing Platform"/>
            <person name="Russ C."/>
            <person name="Cuomo C."/>
            <person name="Burger G."/>
            <person name="Gray M.W."/>
            <person name="Holland P.W.H."/>
            <person name="King N."/>
            <person name="Lang F.B.F."/>
            <person name="Roger A.J."/>
            <person name="Ruiz-Trillo I."/>
            <person name="Young S.K."/>
            <person name="Zeng Q."/>
            <person name="Gargeya S."/>
            <person name="Alvarado L."/>
            <person name="Berlin A."/>
            <person name="Chapman S.B."/>
            <person name="Chen Z."/>
            <person name="Freedman E."/>
            <person name="Gellesch M."/>
            <person name="Goldberg J."/>
            <person name="Griggs A."/>
            <person name="Gujja S."/>
            <person name="Heilman E."/>
            <person name="Heiman D."/>
            <person name="Howarth C."/>
            <person name="Mehta T."/>
            <person name="Neiman D."/>
            <person name="Pearson M."/>
            <person name="Roberts A."/>
            <person name="Saif S."/>
            <person name="Shea T."/>
            <person name="Shenoy N."/>
            <person name="Sisk P."/>
            <person name="Stolte C."/>
            <person name="Sykes S."/>
            <person name="White J."/>
            <person name="Yandava C."/>
            <person name="Haas B."/>
            <person name="Nusbaum C."/>
            <person name="Birren B."/>
        </authorList>
    </citation>
    <scope>NUCLEOTIDE SEQUENCE [LARGE SCALE GENOMIC DNA]</scope>
    <source>
        <strain evidence="7">ATCC 50818</strain>
    </source>
</reference>
<feature type="domain" description="S1 motif" evidence="6">
    <location>
        <begin position="82"/>
        <end position="161"/>
    </location>
</feature>
<dbReference type="GO" id="GO:0031369">
    <property type="term" value="F:translation initiation factor binding"/>
    <property type="evidence" value="ECO:0007669"/>
    <property type="project" value="TreeGrafter"/>
</dbReference>
<dbReference type="Gene3D" id="3.30.1490.120">
    <property type="entry name" value="RNA polymerase Rpb7-like, N-terminal domain"/>
    <property type="match status" value="1"/>
</dbReference>
<dbReference type="SUPFAM" id="SSF88798">
    <property type="entry name" value="N-terminal, heterodimerisation domain of RBP7 (RpoE)"/>
    <property type="match status" value="1"/>
</dbReference>